<proteinExistence type="predicted"/>
<dbReference type="Pfam" id="PF17921">
    <property type="entry name" value="Integrase_H2C2"/>
    <property type="match status" value="1"/>
</dbReference>
<reference evidence="1 2" key="1">
    <citation type="submission" date="2018-11" db="EMBL/GenBank/DDBJ databases">
        <authorList>
            <consortium name="Pathogen Informatics"/>
        </authorList>
    </citation>
    <scope>NUCLEOTIDE SEQUENCE [LARGE SCALE GENOMIC DNA]</scope>
    <source>
        <strain>Denwood</strain>
        <strain evidence="2">Zambia</strain>
    </source>
</reference>
<gene>
    <name evidence="1" type="ORF">SMTD_LOCUS22185</name>
</gene>
<dbReference type="STRING" id="31246.A0A183Q6E9"/>
<dbReference type="Gene3D" id="1.10.340.70">
    <property type="match status" value="1"/>
</dbReference>
<keyword evidence="2" id="KW-1185">Reference proteome</keyword>
<name>A0A183Q6E9_9TREM</name>
<organism evidence="1 2">
    <name type="scientific">Schistosoma mattheei</name>
    <dbReference type="NCBI Taxonomy" id="31246"/>
    <lineage>
        <taxon>Eukaryota</taxon>
        <taxon>Metazoa</taxon>
        <taxon>Spiralia</taxon>
        <taxon>Lophotrochozoa</taxon>
        <taxon>Platyhelminthes</taxon>
        <taxon>Trematoda</taxon>
        <taxon>Digenea</taxon>
        <taxon>Strigeidida</taxon>
        <taxon>Schistosomatoidea</taxon>
        <taxon>Schistosomatidae</taxon>
        <taxon>Schistosoma</taxon>
    </lineage>
</organism>
<evidence type="ECO:0000313" key="2">
    <source>
        <dbReference type="Proteomes" id="UP000269396"/>
    </source>
</evidence>
<dbReference type="Proteomes" id="UP000269396">
    <property type="component" value="Unassembled WGS sequence"/>
</dbReference>
<dbReference type="EMBL" id="UZAL01050237">
    <property type="protein sequence ID" value="VDP86664.1"/>
    <property type="molecule type" value="Genomic_DNA"/>
</dbReference>
<evidence type="ECO:0000313" key="1">
    <source>
        <dbReference type="EMBL" id="VDP86664.1"/>
    </source>
</evidence>
<dbReference type="AlphaFoldDB" id="A0A183Q6E9"/>
<protein>
    <submittedName>
        <fullName evidence="1">Uncharacterized protein</fullName>
    </submittedName>
</protein>
<sequence>MTDTRHVKGESNYIAGALSRIQVTAVTSPVLDLPSMAAAQANDPFCAFLQCREVLLVTTSGNSLCDVSTGLPRPTIPSAYHRLVFGALYGLSHPGIAATLRLIAAQCLWPSMNKDVHLVRKPL</sequence>
<dbReference type="InterPro" id="IPR041588">
    <property type="entry name" value="Integrase_H2C2"/>
</dbReference>
<accession>A0A183Q6E9</accession>